<keyword evidence="1" id="KW-1133">Transmembrane helix</keyword>
<protein>
    <submittedName>
        <fullName evidence="2">Uncharacterized protein</fullName>
    </submittedName>
</protein>
<accession>A0ABC8LKY3</accession>
<sequence length="149" mass="17213">MTPQTKNRPTDLKGKQIQTSFTFSQDILQTPDDNPGRRFHRCEIHGFVSWADTEEPSNWLKESLLEARDQIRHYKREAASLRSTLAESNVIIEMLRSSARGNEDVEIHPSEYQMLDMFNATNKTMRIMFIITWVLLLLATAVIVSIMAE</sequence>
<comment type="caution">
    <text evidence="2">The sequence shown here is derived from an EMBL/GenBank/DDBJ whole genome shotgun (WGS) entry which is preliminary data.</text>
</comment>
<evidence type="ECO:0000256" key="1">
    <source>
        <dbReference type="SAM" id="Phobius"/>
    </source>
</evidence>
<dbReference type="AlphaFoldDB" id="A0ABC8LKY3"/>
<gene>
    <name evidence="2" type="ORF">ERUC_LOCUS36576</name>
</gene>
<keyword evidence="1" id="KW-0472">Membrane</keyword>
<feature type="transmembrane region" description="Helical" evidence="1">
    <location>
        <begin position="127"/>
        <end position="148"/>
    </location>
</feature>
<keyword evidence="1" id="KW-0812">Transmembrane</keyword>
<reference evidence="2 3" key="1">
    <citation type="submission" date="2022-03" db="EMBL/GenBank/DDBJ databases">
        <authorList>
            <person name="Macdonald S."/>
            <person name="Ahmed S."/>
            <person name="Newling K."/>
        </authorList>
    </citation>
    <scope>NUCLEOTIDE SEQUENCE [LARGE SCALE GENOMIC DNA]</scope>
</reference>
<proteinExistence type="predicted"/>
<dbReference type="Proteomes" id="UP001642260">
    <property type="component" value="Unassembled WGS sequence"/>
</dbReference>
<evidence type="ECO:0000313" key="3">
    <source>
        <dbReference type="Proteomes" id="UP001642260"/>
    </source>
</evidence>
<dbReference type="EMBL" id="CAKOAT010600710">
    <property type="protein sequence ID" value="CAH8384093.1"/>
    <property type="molecule type" value="Genomic_DNA"/>
</dbReference>
<keyword evidence="3" id="KW-1185">Reference proteome</keyword>
<organism evidence="2 3">
    <name type="scientific">Eruca vesicaria subsp. sativa</name>
    <name type="common">Garden rocket</name>
    <name type="synonym">Eruca sativa</name>
    <dbReference type="NCBI Taxonomy" id="29727"/>
    <lineage>
        <taxon>Eukaryota</taxon>
        <taxon>Viridiplantae</taxon>
        <taxon>Streptophyta</taxon>
        <taxon>Embryophyta</taxon>
        <taxon>Tracheophyta</taxon>
        <taxon>Spermatophyta</taxon>
        <taxon>Magnoliopsida</taxon>
        <taxon>eudicotyledons</taxon>
        <taxon>Gunneridae</taxon>
        <taxon>Pentapetalae</taxon>
        <taxon>rosids</taxon>
        <taxon>malvids</taxon>
        <taxon>Brassicales</taxon>
        <taxon>Brassicaceae</taxon>
        <taxon>Brassiceae</taxon>
        <taxon>Eruca</taxon>
    </lineage>
</organism>
<name>A0ABC8LKY3_ERUVS</name>
<evidence type="ECO:0000313" key="2">
    <source>
        <dbReference type="EMBL" id="CAH8384093.1"/>
    </source>
</evidence>